<feature type="transmembrane region" description="Helical" evidence="7">
    <location>
        <begin position="12"/>
        <end position="32"/>
    </location>
</feature>
<keyword evidence="3" id="KW-1003">Cell membrane</keyword>
<dbReference type="InterPro" id="IPR050882">
    <property type="entry name" value="Prepilin_peptidase/N-MTase"/>
</dbReference>
<reference evidence="15" key="1">
    <citation type="submission" date="2020-05" db="EMBL/GenBank/DDBJ databases">
        <authorList>
            <person name="Chiriac C."/>
            <person name="Salcher M."/>
            <person name="Ghai R."/>
            <person name="Kavagutti S V."/>
        </authorList>
    </citation>
    <scope>NUCLEOTIDE SEQUENCE</scope>
</reference>
<keyword evidence="6 7" id="KW-0472">Membrane</keyword>
<evidence type="ECO:0000256" key="4">
    <source>
        <dbReference type="ARBA" id="ARBA00022692"/>
    </source>
</evidence>
<sequence>MICANGIDIATPVLWIAVVMGLLIGSFLTVVIDRVPRGASVVQPGSACGSCGLELGPLDLVPVLSWLVLRGKCRKCRQPIGAEPIIVEIVTATLFTLMAIHFERGVLVAAFCVFAAGLTGLTVIDLKTQRLPREVSYTVMALGAPLLVIAAVIENEPRRIYMALFGAAISLAVMGALYAVSRGGLGDGDVRLSPLLGMYLGWLNPGLALVGLFYGFILGAAIGVVLMIVGKAGRRTQLPFGPFLAAGSIVAIFYGQNLIDVVLGH</sequence>
<evidence type="ECO:0000259" key="8">
    <source>
        <dbReference type="Pfam" id="PF01478"/>
    </source>
</evidence>
<proteinExistence type="inferred from homology"/>
<evidence type="ECO:0000313" key="10">
    <source>
        <dbReference type="EMBL" id="CAB4735221.1"/>
    </source>
</evidence>
<dbReference type="EMBL" id="CAFBPS010000141">
    <property type="protein sequence ID" value="CAB5035537.1"/>
    <property type="molecule type" value="Genomic_DNA"/>
</dbReference>
<gene>
    <name evidence="10" type="ORF">UFOPK2658_01945</name>
    <name evidence="11" type="ORF">UFOPK2880_01739</name>
    <name evidence="12" type="ORF">UFOPK3004_01559</name>
    <name evidence="13" type="ORF">UFOPK3304_01951</name>
    <name evidence="14" type="ORF">UFOPK3494_01865</name>
    <name evidence="15" type="ORF">UFOPK4134_01485</name>
</gene>
<evidence type="ECO:0000256" key="6">
    <source>
        <dbReference type="ARBA" id="ARBA00023136"/>
    </source>
</evidence>
<evidence type="ECO:0000256" key="1">
    <source>
        <dbReference type="ARBA" id="ARBA00004651"/>
    </source>
</evidence>
<dbReference type="Pfam" id="PF06750">
    <property type="entry name" value="A24_N_bact"/>
    <property type="match status" value="1"/>
</dbReference>
<evidence type="ECO:0000313" key="12">
    <source>
        <dbReference type="EMBL" id="CAB4816120.1"/>
    </source>
</evidence>
<dbReference type="EMBL" id="CAFBMF010000214">
    <property type="protein sequence ID" value="CAB4916968.1"/>
    <property type="molecule type" value="Genomic_DNA"/>
</dbReference>
<name>A0A6J7S339_9ZZZZ</name>
<feature type="domain" description="Prepilin peptidase A24 N-terminal" evidence="9">
    <location>
        <begin position="19"/>
        <end position="102"/>
    </location>
</feature>
<evidence type="ECO:0000313" key="13">
    <source>
        <dbReference type="EMBL" id="CAB4884115.1"/>
    </source>
</evidence>
<organism evidence="15">
    <name type="scientific">freshwater metagenome</name>
    <dbReference type="NCBI Taxonomy" id="449393"/>
    <lineage>
        <taxon>unclassified sequences</taxon>
        <taxon>metagenomes</taxon>
        <taxon>ecological metagenomes</taxon>
    </lineage>
</organism>
<feature type="transmembrane region" description="Helical" evidence="7">
    <location>
        <begin position="200"/>
        <end position="228"/>
    </location>
</feature>
<dbReference type="PANTHER" id="PTHR30487:SF0">
    <property type="entry name" value="PREPILIN LEADER PEPTIDASE_N-METHYLTRANSFERASE-RELATED"/>
    <property type="match status" value="1"/>
</dbReference>
<keyword evidence="4 7" id="KW-0812">Transmembrane</keyword>
<evidence type="ECO:0000313" key="14">
    <source>
        <dbReference type="EMBL" id="CAB4916968.1"/>
    </source>
</evidence>
<comment type="similarity">
    <text evidence="2">Belongs to the peptidase A24 family.</text>
</comment>
<dbReference type="EMBL" id="CAFAAL010000182">
    <property type="protein sequence ID" value="CAB4816120.1"/>
    <property type="molecule type" value="Genomic_DNA"/>
</dbReference>
<dbReference type="EMBL" id="CAEZYH010000152">
    <property type="protein sequence ID" value="CAB4735221.1"/>
    <property type="molecule type" value="Genomic_DNA"/>
</dbReference>
<protein>
    <submittedName>
        <fullName evidence="15">Unannotated protein</fullName>
    </submittedName>
</protein>
<evidence type="ECO:0000256" key="7">
    <source>
        <dbReference type="SAM" id="Phobius"/>
    </source>
</evidence>
<evidence type="ECO:0000256" key="2">
    <source>
        <dbReference type="ARBA" id="ARBA00005801"/>
    </source>
</evidence>
<feature type="transmembrane region" description="Helical" evidence="7">
    <location>
        <begin position="160"/>
        <end position="180"/>
    </location>
</feature>
<dbReference type="AlphaFoldDB" id="A0A6J7S339"/>
<dbReference type="EMBL" id="CAEZZP010000158">
    <property type="protein sequence ID" value="CAB4786269.1"/>
    <property type="molecule type" value="Genomic_DNA"/>
</dbReference>
<keyword evidence="5 7" id="KW-1133">Transmembrane helix</keyword>
<dbReference type="InterPro" id="IPR000045">
    <property type="entry name" value="Prepilin_IV_endopep_pep"/>
</dbReference>
<dbReference type="EMBL" id="CAFBLJ010000189">
    <property type="protein sequence ID" value="CAB4884115.1"/>
    <property type="molecule type" value="Genomic_DNA"/>
</dbReference>
<evidence type="ECO:0000259" key="9">
    <source>
        <dbReference type="Pfam" id="PF06750"/>
    </source>
</evidence>
<dbReference type="PANTHER" id="PTHR30487">
    <property type="entry name" value="TYPE 4 PREPILIN-LIKE PROTEINS LEADER PEPTIDE-PROCESSING ENZYME"/>
    <property type="match status" value="1"/>
</dbReference>
<feature type="transmembrane region" description="Helical" evidence="7">
    <location>
        <begin position="240"/>
        <end position="259"/>
    </location>
</feature>
<evidence type="ECO:0000313" key="15">
    <source>
        <dbReference type="EMBL" id="CAB5035537.1"/>
    </source>
</evidence>
<dbReference type="Pfam" id="PF01478">
    <property type="entry name" value="Peptidase_A24"/>
    <property type="match status" value="1"/>
</dbReference>
<dbReference type="Gene3D" id="1.20.120.1220">
    <property type="match status" value="1"/>
</dbReference>
<accession>A0A6J7S339</accession>
<feature type="transmembrane region" description="Helical" evidence="7">
    <location>
        <begin position="105"/>
        <end position="124"/>
    </location>
</feature>
<dbReference type="InterPro" id="IPR010627">
    <property type="entry name" value="Prepilin_pept_A24_N"/>
</dbReference>
<dbReference type="GO" id="GO:0004190">
    <property type="term" value="F:aspartic-type endopeptidase activity"/>
    <property type="evidence" value="ECO:0007669"/>
    <property type="project" value="InterPro"/>
</dbReference>
<dbReference type="GO" id="GO:0006465">
    <property type="term" value="P:signal peptide processing"/>
    <property type="evidence" value="ECO:0007669"/>
    <property type="project" value="TreeGrafter"/>
</dbReference>
<comment type="subcellular location">
    <subcellularLocation>
        <location evidence="1">Cell membrane</location>
        <topology evidence="1">Multi-pass membrane protein</topology>
    </subcellularLocation>
</comment>
<dbReference type="GO" id="GO:0005886">
    <property type="term" value="C:plasma membrane"/>
    <property type="evidence" value="ECO:0007669"/>
    <property type="project" value="UniProtKB-SubCell"/>
</dbReference>
<feature type="domain" description="Prepilin type IV endopeptidase peptidase" evidence="8">
    <location>
        <begin position="112"/>
        <end position="224"/>
    </location>
</feature>
<feature type="transmembrane region" description="Helical" evidence="7">
    <location>
        <begin position="136"/>
        <end position="153"/>
    </location>
</feature>
<evidence type="ECO:0000256" key="5">
    <source>
        <dbReference type="ARBA" id="ARBA00022989"/>
    </source>
</evidence>
<evidence type="ECO:0000256" key="3">
    <source>
        <dbReference type="ARBA" id="ARBA00022475"/>
    </source>
</evidence>
<evidence type="ECO:0000313" key="11">
    <source>
        <dbReference type="EMBL" id="CAB4786269.1"/>
    </source>
</evidence>